<evidence type="ECO:0000256" key="6">
    <source>
        <dbReference type="HAMAP-Rule" id="MF_00265"/>
    </source>
</evidence>
<keyword evidence="5 6" id="KW-0460">Magnesium</keyword>
<protein>
    <recommendedName>
        <fullName evidence="6">Ribonuclease VapC</fullName>
        <shortName evidence="6">RNase VapC</shortName>
        <ecNumber evidence="6">3.1.-.-</ecNumber>
    </recommendedName>
    <alternativeName>
        <fullName evidence="6">Toxin VapC</fullName>
    </alternativeName>
</protein>
<keyword evidence="2 6" id="KW-0540">Nuclease</keyword>
<dbReference type="EC" id="3.1.-.-" evidence="6"/>
<dbReference type="RefSeq" id="WP_146560511.1">
    <property type="nucleotide sequence ID" value="NZ_VIGW01000003.1"/>
</dbReference>
<feature type="binding site" evidence="6">
    <location>
        <position position="101"/>
    </location>
    <ligand>
        <name>Mg(2+)</name>
        <dbReference type="ChEBI" id="CHEBI:18420"/>
    </ligand>
</feature>
<sequence>MLLDVNVLLALTWDQHVHHVIAHDRFAELDAWSTCPATEAGLLRLLLTEHVVGRKVSGGEALGQLAAMRQVRGWGFLADAGSLAAPAIDTRVLMGRRQVTDLQLVNLAASNGTVLATFDGAIEGALMPDDRRWVNVWTG</sequence>
<dbReference type="EMBL" id="VIGW01000003">
    <property type="protein sequence ID" value="TWS20133.1"/>
    <property type="molecule type" value="Genomic_DNA"/>
</dbReference>
<dbReference type="InterPro" id="IPR022907">
    <property type="entry name" value="VapC_family"/>
</dbReference>
<evidence type="ECO:0000256" key="5">
    <source>
        <dbReference type="ARBA" id="ARBA00022842"/>
    </source>
</evidence>
<accession>A0A5C5RCK1</accession>
<dbReference type="GO" id="GO:0000287">
    <property type="term" value="F:magnesium ion binding"/>
    <property type="evidence" value="ECO:0007669"/>
    <property type="project" value="UniProtKB-UniRule"/>
</dbReference>
<dbReference type="GO" id="GO:0004540">
    <property type="term" value="F:RNA nuclease activity"/>
    <property type="evidence" value="ECO:0007669"/>
    <property type="project" value="InterPro"/>
</dbReference>
<dbReference type="HAMAP" id="MF_00265">
    <property type="entry name" value="VapC_Nob1"/>
    <property type="match status" value="1"/>
</dbReference>
<organism evidence="8 9">
    <name type="scientific">Tsukamurella asaccharolytica</name>
    <dbReference type="NCBI Taxonomy" id="2592067"/>
    <lineage>
        <taxon>Bacteria</taxon>
        <taxon>Bacillati</taxon>
        <taxon>Actinomycetota</taxon>
        <taxon>Actinomycetes</taxon>
        <taxon>Mycobacteriales</taxon>
        <taxon>Tsukamurellaceae</taxon>
        <taxon>Tsukamurella</taxon>
    </lineage>
</organism>
<dbReference type="Proteomes" id="UP000317291">
    <property type="component" value="Unassembled WGS sequence"/>
</dbReference>
<keyword evidence="9" id="KW-1185">Reference proteome</keyword>
<proteinExistence type="inferred from homology"/>
<keyword evidence="4 6" id="KW-0378">Hydrolase</keyword>
<name>A0A5C5RCK1_9ACTN</name>
<feature type="domain" description="PIN" evidence="7">
    <location>
        <begin position="1"/>
        <end position="120"/>
    </location>
</feature>
<dbReference type="GO" id="GO:0016788">
    <property type="term" value="F:hydrolase activity, acting on ester bonds"/>
    <property type="evidence" value="ECO:0007669"/>
    <property type="project" value="InterPro"/>
</dbReference>
<comment type="function">
    <text evidence="6">Toxic component of a toxin-antitoxin (TA) system. An RNase.</text>
</comment>
<keyword evidence="1 6" id="KW-1277">Toxin-antitoxin system</keyword>
<evidence type="ECO:0000313" key="9">
    <source>
        <dbReference type="Proteomes" id="UP000317291"/>
    </source>
</evidence>
<gene>
    <name evidence="6" type="primary">vapC</name>
    <name evidence="8" type="ORF">FK529_08385</name>
</gene>
<feature type="binding site" evidence="6">
    <location>
        <position position="4"/>
    </location>
    <ligand>
        <name>Mg(2+)</name>
        <dbReference type="ChEBI" id="CHEBI:18420"/>
    </ligand>
</feature>
<comment type="cofactor">
    <cofactor evidence="6">
        <name>Mg(2+)</name>
        <dbReference type="ChEBI" id="CHEBI:18420"/>
    </cofactor>
</comment>
<dbReference type="AlphaFoldDB" id="A0A5C5RCK1"/>
<dbReference type="GO" id="GO:0090729">
    <property type="term" value="F:toxin activity"/>
    <property type="evidence" value="ECO:0007669"/>
    <property type="project" value="UniProtKB-KW"/>
</dbReference>
<dbReference type="OrthoDB" id="196567at2"/>
<dbReference type="NCBIfam" id="TIGR00028">
    <property type="entry name" value="Mtu_PIN_fam"/>
    <property type="match status" value="1"/>
</dbReference>
<keyword evidence="3 6" id="KW-0479">Metal-binding</keyword>
<dbReference type="InterPro" id="IPR002716">
    <property type="entry name" value="PIN_dom"/>
</dbReference>
<comment type="caution">
    <text evidence="8">The sequence shown here is derived from an EMBL/GenBank/DDBJ whole genome shotgun (WGS) entry which is preliminary data.</text>
</comment>
<reference evidence="8 9" key="1">
    <citation type="submission" date="2019-06" db="EMBL/GenBank/DDBJ databases">
        <title>Tsukamurella conjunctivitidis sp. nov., Tsukamurella assacharolytica sp. nov. and Tsukamurella sputae sp. nov. isolated from patients with conjunctivitis, bacteraemia (lymphoma) and respiratory infection (sputum) in Hong Kong.</title>
        <authorList>
            <person name="Teng J.L.L."/>
            <person name="Lee H.H."/>
            <person name="Fong J.Y.H."/>
            <person name="Fok K.M.N."/>
            <person name="Lau S.K.P."/>
            <person name="Woo P.C.Y."/>
        </authorList>
    </citation>
    <scope>NUCLEOTIDE SEQUENCE [LARGE SCALE GENOMIC DNA]</scope>
    <source>
        <strain evidence="8 9">HKU71</strain>
    </source>
</reference>
<keyword evidence="6" id="KW-0800">Toxin</keyword>
<dbReference type="InterPro" id="IPR029060">
    <property type="entry name" value="PIN-like_dom_sf"/>
</dbReference>
<evidence type="ECO:0000313" key="8">
    <source>
        <dbReference type="EMBL" id="TWS20133.1"/>
    </source>
</evidence>
<comment type="similarity">
    <text evidence="6">Belongs to the PINc/VapC protein family.</text>
</comment>
<dbReference type="Pfam" id="PF01850">
    <property type="entry name" value="PIN"/>
    <property type="match status" value="1"/>
</dbReference>
<evidence type="ECO:0000256" key="4">
    <source>
        <dbReference type="ARBA" id="ARBA00022801"/>
    </source>
</evidence>
<evidence type="ECO:0000256" key="2">
    <source>
        <dbReference type="ARBA" id="ARBA00022722"/>
    </source>
</evidence>
<dbReference type="GO" id="GO:0045926">
    <property type="term" value="P:negative regulation of growth"/>
    <property type="evidence" value="ECO:0007669"/>
    <property type="project" value="UniProtKB-ARBA"/>
</dbReference>
<evidence type="ECO:0000259" key="7">
    <source>
        <dbReference type="Pfam" id="PF01850"/>
    </source>
</evidence>
<dbReference type="InterPro" id="IPR006226">
    <property type="entry name" value="Mtu_PIN"/>
</dbReference>
<evidence type="ECO:0000256" key="1">
    <source>
        <dbReference type="ARBA" id="ARBA00022649"/>
    </source>
</evidence>
<evidence type="ECO:0000256" key="3">
    <source>
        <dbReference type="ARBA" id="ARBA00022723"/>
    </source>
</evidence>
<dbReference type="SUPFAM" id="SSF88723">
    <property type="entry name" value="PIN domain-like"/>
    <property type="match status" value="1"/>
</dbReference>